<keyword evidence="3 7" id="KW-0812">Transmembrane</keyword>
<feature type="chain" id="PRO_5045010167" evidence="7">
    <location>
        <begin position="27"/>
        <end position="458"/>
    </location>
</feature>
<evidence type="ECO:0000313" key="8">
    <source>
        <dbReference type="EMBL" id="MFC3607822.1"/>
    </source>
</evidence>
<dbReference type="Proteomes" id="UP001595630">
    <property type="component" value="Unassembled WGS sequence"/>
</dbReference>
<gene>
    <name evidence="8" type="ORF">ACFOMF_08550</name>
</gene>
<keyword evidence="7" id="KW-0472">Membrane</keyword>
<dbReference type="PROSITE" id="PS51257">
    <property type="entry name" value="PROKAR_LIPOPROTEIN"/>
    <property type="match status" value="1"/>
</dbReference>
<dbReference type="PANTHER" id="PTHR30203:SF33">
    <property type="entry name" value="BLR4455 PROTEIN"/>
    <property type="match status" value="1"/>
</dbReference>
<keyword evidence="2 7" id="KW-1134">Transmembrane beta strand</keyword>
<evidence type="ECO:0000256" key="7">
    <source>
        <dbReference type="RuleBase" id="RU362097"/>
    </source>
</evidence>
<evidence type="ECO:0000256" key="3">
    <source>
        <dbReference type="ARBA" id="ARBA00022692"/>
    </source>
</evidence>
<dbReference type="SUPFAM" id="SSF56954">
    <property type="entry name" value="Outer membrane efflux proteins (OEP)"/>
    <property type="match status" value="1"/>
</dbReference>
<evidence type="ECO:0000256" key="1">
    <source>
        <dbReference type="ARBA" id="ARBA00007613"/>
    </source>
</evidence>
<dbReference type="Gene3D" id="2.20.200.10">
    <property type="entry name" value="Outer membrane efflux proteins (OEP)"/>
    <property type="match status" value="1"/>
</dbReference>
<proteinExistence type="inferred from homology"/>
<dbReference type="NCBIfam" id="TIGR01845">
    <property type="entry name" value="outer_NodT"/>
    <property type="match status" value="1"/>
</dbReference>
<accession>A0ABV7T6B0</accession>
<dbReference type="RefSeq" id="WP_386363694.1">
    <property type="nucleotide sequence ID" value="NZ_JBHRXZ010000018.1"/>
</dbReference>
<organism evidence="8 9">
    <name type="scientific">Stutzerimonas tarimensis</name>
    <dbReference type="NCBI Taxonomy" id="1507735"/>
    <lineage>
        <taxon>Bacteria</taxon>
        <taxon>Pseudomonadati</taxon>
        <taxon>Pseudomonadota</taxon>
        <taxon>Gammaproteobacteria</taxon>
        <taxon>Pseudomonadales</taxon>
        <taxon>Pseudomonadaceae</taxon>
        <taxon>Stutzerimonas</taxon>
    </lineage>
</organism>
<keyword evidence="5" id="KW-0998">Cell outer membrane</keyword>
<comment type="caution">
    <text evidence="8">The sequence shown here is derived from an EMBL/GenBank/DDBJ whole genome shotgun (WGS) entry which is preliminary data.</text>
</comment>
<evidence type="ECO:0000256" key="5">
    <source>
        <dbReference type="ARBA" id="ARBA00023237"/>
    </source>
</evidence>
<evidence type="ECO:0000256" key="2">
    <source>
        <dbReference type="ARBA" id="ARBA00022452"/>
    </source>
</evidence>
<dbReference type="EMBL" id="JBHRXZ010000018">
    <property type="protein sequence ID" value="MFC3607822.1"/>
    <property type="molecule type" value="Genomic_DNA"/>
</dbReference>
<sequence length="458" mass="48996">MKTPLLTLIASAVLLAGCNLTPHYQAPDTARPAEWEHAPGLAEWPAADWWRGFSSAELESLIARAQANNLDLATAISRVRQADLQARIAGRPLLPAVSASLGGNRAFAADNNGGGESSRYSAGLSVGYEADLWGGNRASLRASELAALATAHDRDTVALTVTSAVATSYFRVLELRERLRIAEDNLANAERIFAVVDARVRLGAGTALDRVQQQTLIEQRRAAIPGLRQQMLTAENALAILLGEAPQGFARDVTEQSLATLTTPLLQAGGLPSELLLRRPDLRRAETGLLGANADIGAARAALFPSLSLNASSGYDADLFANLFNAGNLAHSVGASLLQPIFNGGALRNQVRLSEERYLELADNYRLTVLTAFQEVEDALIAVREGELQLTSQGRVLENAERAFRLAEAQYRAGAADILTVLSAQESFFSARDSLLQSTSTQLQNQVQLYRVLGGGFG</sequence>
<keyword evidence="6 7" id="KW-0449">Lipoprotein</keyword>
<dbReference type="InterPro" id="IPR003423">
    <property type="entry name" value="OMP_efflux"/>
</dbReference>
<dbReference type="Pfam" id="PF02321">
    <property type="entry name" value="OEP"/>
    <property type="match status" value="2"/>
</dbReference>
<comment type="similarity">
    <text evidence="1 7">Belongs to the outer membrane factor (OMF) (TC 1.B.17) family.</text>
</comment>
<reference evidence="9" key="1">
    <citation type="journal article" date="2019" name="Int. J. Syst. Evol. Microbiol.">
        <title>The Global Catalogue of Microorganisms (GCM) 10K type strain sequencing project: providing services to taxonomists for standard genome sequencing and annotation.</title>
        <authorList>
            <consortium name="The Broad Institute Genomics Platform"/>
            <consortium name="The Broad Institute Genome Sequencing Center for Infectious Disease"/>
            <person name="Wu L."/>
            <person name="Ma J."/>
        </authorList>
    </citation>
    <scope>NUCLEOTIDE SEQUENCE [LARGE SCALE GENOMIC DNA]</scope>
    <source>
        <strain evidence="9">KCTC 42447</strain>
    </source>
</reference>
<evidence type="ECO:0000256" key="4">
    <source>
        <dbReference type="ARBA" id="ARBA00023139"/>
    </source>
</evidence>
<evidence type="ECO:0000256" key="6">
    <source>
        <dbReference type="ARBA" id="ARBA00023288"/>
    </source>
</evidence>
<feature type="signal peptide" evidence="7">
    <location>
        <begin position="1"/>
        <end position="26"/>
    </location>
</feature>
<evidence type="ECO:0000313" key="9">
    <source>
        <dbReference type="Proteomes" id="UP001595630"/>
    </source>
</evidence>
<keyword evidence="9" id="KW-1185">Reference proteome</keyword>
<name>A0ABV7T6B0_9GAMM</name>
<keyword evidence="4 7" id="KW-0564">Palmitate</keyword>
<dbReference type="Gene3D" id="1.20.1600.10">
    <property type="entry name" value="Outer membrane efflux proteins (OEP)"/>
    <property type="match status" value="1"/>
</dbReference>
<dbReference type="PANTHER" id="PTHR30203">
    <property type="entry name" value="OUTER MEMBRANE CATION EFFLUX PROTEIN"/>
    <property type="match status" value="1"/>
</dbReference>
<protein>
    <submittedName>
        <fullName evidence="8">Efflux transporter outer membrane subunit</fullName>
    </submittedName>
</protein>
<dbReference type="InterPro" id="IPR010131">
    <property type="entry name" value="MdtP/NodT-like"/>
</dbReference>
<keyword evidence="7" id="KW-0732">Signal</keyword>
<comment type="subcellular location">
    <subcellularLocation>
        <location evidence="7">Cell outer membrane</location>
        <topology evidence="7">Lipid-anchor</topology>
    </subcellularLocation>
</comment>